<dbReference type="OrthoDB" id="190201at2759"/>
<evidence type="ECO:0000313" key="4">
    <source>
        <dbReference type="EMBL" id="PTB41891.1"/>
    </source>
</evidence>
<evidence type="ECO:0000256" key="1">
    <source>
        <dbReference type="ARBA" id="ARBA00010088"/>
    </source>
</evidence>
<dbReference type="Proteomes" id="UP000240493">
    <property type="component" value="Unassembled WGS sequence"/>
</dbReference>
<dbReference type="PANTHER" id="PTHR43194:SF2">
    <property type="entry name" value="PEROXISOMAL MEMBRANE PROTEIN LPX1"/>
    <property type="match status" value="1"/>
</dbReference>
<accession>A0A2T3ZAQ1</accession>
<feature type="domain" description="AB hydrolase-1" evidence="3">
    <location>
        <begin position="37"/>
        <end position="295"/>
    </location>
</feature>
<dbReference type="PIRSF" id="PIRSF005539">
    <property type="entry name" value="Pept_S33_TRI_F1"/>
    <property type="match status" value="1"/>
</dbReference>
<dbReference type="InterPro" id="IPR029058">
    <property type="entry name" value="AB_hydrolase_fold"/>
</dbReference>
<dbReference type="STRING" id="1042311.A0A2T3ZAQ1"/>
<dbReference type="GO" id="GO:0008233">
    <property type="term" value="F:peptidase activity"/>
    <property type="evidence" value="ECO:0007669"/>
    <property type="project" value="InterPro"/>
</dbReference>
<evidence type="ECO:0000256" key="2">
    <source>
        <dbReference type="ARBA" id="ARBA00022801"/>
    </source>
</evidence>
<dbReference type="InterPro" id="IPR005945">
    <property type="entry name" value="Pro_imino_pep"/>
</dbReference>
<dbReference type="GO" id="GO:0006508">
    <property type="term" value="P:proteolysis"/>
    <property type="evidence" value="ECO:0007669"/>
    <property type="project" value="InterPro"/>
</dbReference>
<dbReference type="Pfam" id="PF00561">
    <property type="entry name" value="Abhydrolase_1"/>
    <property type="match status" value="1"/>
</dbReference>
<dbReference type="InterPro" id="IPR050228">
    <property type="entry name" value="Carboxylesterase_BioH"/>
</dbReference>
<comment type="similarity">
    <text evidence="1">Belongs to the peptidase S33 family.</text>
</comment>
<dbReference type="Gene3D" id="3.40.50.1820">
    <property type="entry name" value="alpha/beta hydrolase"/>
    <property type="match status" value="1"/>
</dbReference>
<dbReference type="AlphaFoldDB" id="A0A2T3ZAQ1"/>
<dbReference type="SUPFAM" id="SSF53474">
    <property type="entry name" value="alpha/beta-Hydrolases"/>
    <property type="match status" value="1"/>
</dbReference>
<dbReference type="InterPro" id="IPR000073">
    <property type="entry name" value="AB_hydrolase_1"/>
</dbReference>
<name>A0A2T3ZAQ1_TRIA4</name>
<sequence length="308" mass="34819">MQQPSVSSGEVDFYIPSIEKPCKTFYIIYGDPKTRRPLVCAHGGPGAGHAYLKSFASLTADYGIPVILYDQIGCGNSTLLPETIGDINFWTIDLFMTELDNLLKALNVEDDYDFLGQSWGTILGSEYIISRQPKGMKHYIISNGVASGKLFGEATRKLISELPQESRDMILKHESSKTYDDPEFQEASMVFYKRHVCRLDDWPEDLMQSLNLLDLHNNPTVYLTMNGPSEFTMVGPLKDYSAVGRLHMVNVPTLIMNGEFDETTDSVNMPFFIEIPKVRWVTISNASHMPWLEDPDRYFSVLANFLLS</sequence>
<reference evidence="4 5" key="1">
    <citation type="submission" date="2016-07" db="EMBL/GenBank/DDBJ databases">
        <title>Multiple horizontal gene transfer events from other fungi enriched the ability of initially mycotrophic Trichoderma (Ascomycota) to feed on dead plant biomass.</title>
        <authorList>
            <consortium name="DOE Joint Genome Institute"/>
            <person name="Aerts A."/>
            <person name="Atanasova L."/>
            <person name="Chenthamara K."/>
            <person name="Zhang J."/>
            <person name="Grujic M."/>
            <person name="Henrissat B."/>
            <person name="Kuo A."/>
            <person name="Salamov A."/>
            <person name="Lipzen A."/>
            <person name="Labutti K."/>
            <person name="Barry K."/>
            <person name="Miao Y."/>
            <person name="Rahimi M.J."/>
            <person name="Shen Q."/>
            <person name="Grigoriev I.V."/>
            <person name="Kubicek C.P."/>
            <person name="Druzhinina I.S."/>
        </authorList>
    </citation>
    <scope>NUCLEOTIDE SEQUENCE [LARGE SCALE GENOMIC DNA]</scope>
    <source>
        <strain evidence="4 5">CBS 433.97</strain>
    </source>
</reference>
<dbReference type="PANTHER" id="PTHR43194">
    <property type="entry name" value="HYDROLASE ALPHA/BETA FOLD FAMILY"/>
    <property type="match status" value="1"/>
</dbReference>
<evidence type="ECO:0000313" key="5">
    <source>
        <dbReference type="Proteomes" id="UP000240493"/>
    </source>
</evidence>
<dbReference type="NCBIfam" id="TIGR01250">
    <property type="entry name" value="pro_imino_pep_2"/>
    <property type="match status" value="1"/>
</dbReference>
<dbReference type="InterPro" id="IPR002410">
    <property type="entry name" value="Peptidase_S33"/>
</dbReference>
<keyword evidence="2" id="KW-0378">Hydrolase</keyword>
<gene>
    <name evidence="4" type="ORF">M441DRAFT_193124</name>
</gene>
<proteinExistence type="inferred from homology"/>
<dbReference type="EMBL" id="KZ679261">
    <property type="protein sequence ID" value="PTB41891.1"/>
    <property type="molecule type" value="Genomic_DNA"/>
</dbReference>
<dbReference type="PRINTS" id="PR00793">
    <property type="entry name" value="PROAMNOPTASE"/>
</dbReference>
<protein>
    <recommendedName>
        <fullName evidence="3">AB hydrolase-1 domain-containing protein</fullName>
    </recommendedName>
</protein>
<organism evidence="4 5">
    <name type="scientific">Trichoderma asperellum (strain ATCC 204424 / CBS 433.97 / NBRC 101777)</name>
    <dbReference type="NCBI Taxonomy" id="1042311"/>
    <lineage>
        <taxon>Eukaryota</taxon>
        <taxon>Fungi</taxon>
        <taxon>Dikarya</taxon>
        <taxon>Ascomycota</taxon>
        <taxon>Pezizomycotina</taxon>
        <taxon>Sordariomycetes</taxon>
        <taxon>Hypocreomycetidae</taxon>
        <taxon>Hypocreales</taxon>
        <taxon>Hypocreaceae</taxon>
        <taxon>Trichoderma</taxon>
    </lineage>
</organism>
<evidence type="ECO:0000259" key="3">
    <source>
        <dbReference type="Pfam" id="PF00561"/>
    </source>
</evidence>
<keyword evidence="5" id="KW-1185">Reference proteome</keyword>